<evidence type="ECO:0000259" key="1">
    <source>
        <dbReference type="SMART" id="SM00409"/>
    </source>
</evidence>
<reference evidence="2" key="1">
    <citation type="submission" date="2014-05" db="EMBL/GenBank/DDBJ databases">
        <authorList>
            <person name="Chronopoulou M."/>
        </authorList>
    </citation>
    <scope>NUCLEOTIDE SEQUENCE</scope>
    <source>
        <tissue evidence="2">Whole organism</tissue>
    </source>
</reference>
<feature type="domain" description="Immunoglobulin" evidence="1">
    <location>
        <begin position="143"/>
        <end position="225"/>
    </location>
</feature>
<dbReference type="InterPro" id="IPR003599">
    <property type="entry name" value="Ig_sub"/>
</dbReference>
<dbReference type="AlphaFoldDB" id="A0A0K2T5L3"/>
<sequence>MEKNGQFSLSGGTLIVTSDPPLKRLTSREFLGEFNASVNFTCVSKGYGHDWSGPEDSLKTISFYSSSDIFSFIKRLQNFYNQTTTSEDVNDINLSTLSISKLKNIHVGFYDCQLQSFSTPSKKNSLYLYVNDNRRPFALNSPLTYVSAEEGSDAYIPCRPSHKDILVRIERRDNPGVQVHGLSFNRRKGFLLQNVSIEEEDGAYRCFFSSSRVRDEVRDVQLSVYPRTEMSEIPLDSSSNPLQLYLLLWTTCLSLELGLILFQKL</sequence>
<dbReference type="InterPro" id="IPR013783">
    <property type="entry name" value="Ig-like_fold"/>
</dbReference>
<dbReference type="PANTHER" id="PTHR15360:SF4">
    <property type="entry name" value="PROTEIN KINASE DOMAIN-CONTAINING PROTEIN"/>
    <property type="match status" value="1"/>
</dbReference>
<accession>A0A0K2T5L3</accession>
<proteinExistence type="predicted"/>
<dbReference type="Gene3D" id="2.60.40.10">
    <property type="entry name" value="Immunoglobulins"/>
    <property type="match status" value="2"/>
</dbReference>
<dbReference type="InterPro" id="IPR042495">
    <property type="entry name" value="PDGFRL"/>
</dbReference>
<organism evidence="2">
    <name type="scientific">Lepeophtheirus salmonis</name>
    <name type="common">Salmon louse</name>
    <name type="synonym">Caligus salmonis</name>
    <dbReference type="NCBI Taxonomy" id="72036"/>
    <lineage>
        <taxon>Eukaryota</taxon>
        <taxon>Metazoa</taxon>
        <taxon>Ecdysozoa</taxon>
        <taxon>Arthropoda</taxon>
        <taxon>Crustacea</taxon>
        <taxon>Multicrustacea</taxon>
        <taxon>Hexanauplia</taxon>
        <taxon>Copepoda</taxon>
        <taxon>Siphonostomatoida</taxon>
        <taxon>Caligidae</taxon>
        <taxon>Lepeophtheirus</taxon>
    </lineage>
</organism>
<protein>
    <recommendedName>
        <fullName evidence="1">Immunoglobulin domain-containing protein</fullName>
    </recommendedName>
</protein>
<dbReference type="PANTHER" id="PTHR15360">
    <property type="entry name" value="PLATELET-DERIVED GROWTH FACTOR RECEPTOR LIKE"/>
    <property type="match status" value="1"/>
</dbReference>
<dbReference type="SMART" id="SM00409">
    <property type="entry name" value="IG"/>
    <property type="match status" value="2"/>
</dbReference>
<feature type="domain" description="Immunoglobulin" evidence="1">
    <location>
        <begin position="27"/>
        <end position="131"/>
    </location>
</feature>
<evidence type="ECO:0000313" key="2">
    <source>
        <dbReference type="EMBL" id="CDW21328.1"/>
    </source>
</evidence>
<name>A0A0K2T5L3_LEPSM</name>
<dbReference type="EMBL" id="HACA01003967">
    <property type="protein sequence ID" value="CDW21328.1"/>
    <property type="molecule type" value="Transcribed_RNA"/>
</dbReference>
<dbReference type="OrthoDB" id="10532601at2759"/>